<reference evidence="2 3" key="1">
    <citation type="journal article" date="2016" name="Nat. Commun.">
        <title>Thousands of microbial genomes shed light on interconnected biogeochemical processes in an aquifer system.</title>
        <authorList>
            <person name="Anantharaman K."/>
            <person name="Brown C.T."/>
            <person name="Hug L.A."/>
            <person name="Sharon I."/>
            <person name="Castelle C.J."/>
            <person name="Probst A.J."/>
            <person name="Thomas B.C."/>
            <person name="Singh A."/>
            <person name="Wilkins M.J."/>
            <person name="Karaoz U."/>
            <person name="Brodie E.L."/>
            <person name="Williams K.H."/>
            <person name="Hubbard S.S."/>
            <person name="Banfield J.F."/>
        </authorList>
    </citation>
    <scope>NUCLEOTIDE SEQUENCE [LARGE SCALE GENOMIC DNA]</scope>
</reference>
<evidence type="ECO:0000313" key="3">
    <source>
        <dbReference type="Proteomes" id="UP000179266"/>
    </source>
</evidence>
<feature type="domain" description="HEPN" evidence="1">
    <location>
        <begin position="14"/>
        <end position="122"/>
    </location>
</feature>
<dbReference type="Gene3D" id="1.20.120.330">
    <property type="entry name" value="Nucleotidyltransferases domain 2"/>
    <property type="match status" value="1"/>
</dbReference>
<name>A0A1F7S4D0_9BACT</name>
<protein>
    <recommendedName>
        <fullName evidence="1">HEPN domain-containing protein</fullName>
    </recommendedName>
</protein>
<accession>A0A1F7S4D0</accession>
<dbReference type="SMART" id="SM00748">
    <property type="entry name" value="HEPN"/>
    <property type="match status" value="1"/>
</dbReference>
<dbReference type="Proteomes" id="UP000179266">
    <property type="component" value="Unassembled WGS sequence"/>
</dbReference>
<gene>
    <name evidence="2" type="ORF">A2161_21450</name>
</gene>
<proteinExistence type="predicted"/>
<dbReference type="AlphaFoldDB" id="A0A1F7S4D0"/>
<dbReference type="SUPFAM" id="SSF81593">
    <property type="entry name" value="Nucleotidyltransferase substrate binding subunit/domain"/>
    <property type="match status" value="1"/>
</dbReference>
<dbReference type="Pfam" id="PF05168">
    <property type="entry name" value="HEPN"/>
    <property type="match status" value="1"/>
</dbReference>
<sequence length="136" mass="16041">MYEEVRIEDTKAWFRRACIDQRAAKHDLIADPPLLEDAAFHCQQAAEKIMKTFLCWHDHPFRKTHSLEELGEQCLGIDPDLKRHVDPVVPITEYAWKFRYPGELEELTTENIKDFLEIVQHLFEAVLKRIPEEVQA</sequence>
<evidence type="ECO:0000259" key="1">
    <source>
        <dbReference type="SMART" id="SM00748"/>
    </source>
</evidence>
<evidence type="ECO:0000313" key="2">
    <source>
        <dbReference type="EMBL" id="OGL48663.1"/>
    </source>
</evidence>
<dbReference type="InterPro" id="IPR007842">
    <property type="entry name" value="HEPN_dom"/>
</dbReference>
<comment type="caution">
    <text evidence="2">The sequence shown here is derived from an EMBL/GenBank/DDBJ whole genome shotgun (WGS) entry which is preliminary data.</text>
</comment>
<organism evidence="2 3">
    <name type="scientific">Candidatus Schekmanbacteria bacterium RBG_13_48_7</name>
    <dbReference type="NCBI Taxonomy" id="1817878"/>
    <lineage>
        <taxon>Bacteria</taxon>
        <taxon>Candidatus Schekmaniibacteriota</taxon>
    </lineage>
</organism>
<dbReference type="EMBL" id="MGDD01000033">
    <property type="protein sequence ID" value="OGL48663.1"/>
    <property type="molecule type" value="Genomic_DNA"/>
</dbReference>